<gene>
    <name evidence="3" type="ORF">J5U18_13075</name>
</gene>
<proteinExistence type="predicted"/>
<keyword evidence="4" id="KW-1185">Reference proteome</keyword>
<reference evidence="3" key="1">
    <citation type="submission" date="2021-03" db="EMBL/GenBank/DDBJ databases">
        <authorList>
            <person name="Lu T."/>
            <person name="Wang Q."/>
            <person name="Han X."/>
        </authorList>
    </citation>
    <scope>NUCLEOTIDE SEQUENCE</scope>
    <source>
        <strain evidence="3">WQ 2009</strain>
    </source>
</reference>
<dbReference type="PANTHER" id="PTHR30349:SF64">
    <property type="entry name" value="PROPHAGE INTEGRASE INTD-RELATED"/>
    <property type="match status" value="1"/>
</dbReference>
<dbReference type="Gene3D" id="1.10.443.10">
    <property type="entry name" value="Intergrase catalytic core"/>
    <property type="match status" value="1"/>
</dbReference>
<dbReference type="AlphaFoldDB" id="A0A8T4HDD1"/>
<dbReference type="Pfam" id="PF00589">
    <property type="entry name" value="Phage_integrase"/>
    <property type="match status" value="1"/>
</dbReference>
<dbReference type="InterPro" id="IPR013762">
    <property type="entry name" value="Integrase-like_cat_sf"/>
</dbReference>
<evidence type="ECO:0000313" key="4">
    <source>
        <dbReference type="Proteomes" id="UP000679691"/>
    </source>
</evidence>
<organism evidence="3 4">
    <name type="scientific">Rhinopithecimicrobium faecis</name>
    <dbReference type="NCBI Taxonomy" id="2820698"/>
    <lineage>
        <taxon>Bacteria</taxon>
        <taxon>Pseudomonadati</taxon>
        <taxon>Bacteroidota</taxon>
        <taxon>Sphingobacteriia</taxon>
        <taxon>Sphingobacteriales</taxon>
        <taxon>Sphingobacteriaceae</taxon>
        <taxon>Rhinopithecimicrobium</taxon>
    </lineage>
</organism>
<dbReference type="Proteomes" id="UP000679691">
    <property type="component" value="Unassembled WGS sequence"/>
</dbReference>
<evidence type="ECO:0000313" key="3">
    <source>
        <dbReference type="EMBL" id="MBP3944473.1"/>
    </source>
</evidence>
<protein>
    <submittedName>
        <fullName evidence="3">Tyrosine-type recombinase/integrase</fullName>
    </submittedName>
</protein>
<dbReference type="InterPro" id="IPR002104">
    <property type="entry name" value="Integrase_catalytic"/>
</dbReference>
<dbReference type="GO" id="GO:0015074">
    <property type="term" value="P:DNA integration"/>
    <property type="evidence" value="ECO:0007669"/>
    <property type="project" value="InterPro"/>
</dbReference>
<dbReference type="InterPro" id="IPR050090">
    <property type="entry name" value="Tyrosine_recombinase_XerCD"/>
</dbReference>
<keyword evidence="1" id="KW-0233">DNA recombination</keyword>
<dbReference type="PROSITE" id="PS51898">
    <property type="entry name" value="TYR_RECOMBINASE"/>
    <property type="match status" value="1"/>
</dbReference>
<name>A0A8T4HDD1_9SPHI</name>
<accession>A0A8T4HDD1</accession>
<dbReference type="GO" id="GO:0003677">
    <property type="term" value="F:DNA binding"/>
    <property type="evidence" value="ECO:0007669"/>
    <property type="project" value="InterPro"/>
</dbReference>
<feature type="domain" description="Tyr recombinase" evidence="2">
    <location>
        <begin position="1"/>
        <end position="101"/>
    </location>
</feature>
<evidence type="ECO:0000259" key="2">
    <source>
        <dbReference type="PROSITE" id="PS51898"/>
    </source>
</evidence>
<dbReference type="PANTHER" id="PTHR30349">
    <property type="entry name" value="PHAGE INTEGRASE-RELATED"/>
    <property type="match status" value="1"/>
</dbReference>
<dbReference type="RefSeq" id="WP_353547988.1">
    <property type="nucleotide sequence ID" value="NZ_JAGKSB010000020.1"/>
</dbReference>
<dbReference type="InterPro" id="IPR011010">
    <property type="entry name" value="DNA_brk_join_enz"/>
</dbReference>
<sequence>MEIPRQLIEKYSHHAKCINDGTLLPRYSNQLMNNFLKEIAVITNINKNITFHTSRHTFATTVTLSRGVPIETVSNMLGHRSMKTTQVYARITDQKVAEDIAKLKWMD</sequence>
<dbReference type="EMBL" id="JAGKSB010000020">
    <property type="protein sequence ID" value="MBP3944473.1"/>
    <property type="molecule type" value="Genomic_DNA"/>
</dbReference>
<dbReference type="GO" id="GO:0006310">
    <property type="term" value="P:DNA recombination"/>
    <property type="evidence" value="ECO:0007669"/>
    <property type="project" value="UniProtKB-KW"/>
</dbReference>
<dbReference type="SUPFAM" id="SSF56349">
    <property type="entry name" value="DNA breaking-rejoining enzymes"/>
    <property type="match status" value="1"/>
</dbReference>
<comment type="caution">
    <text evidence="3">The sequence shown here is derived from an EMBL/GenBank/DDBJ whole genome shotgun (WGS) entry which is preliminary data.</text>
</comment>
<evidence type="ECO:0000256" key="1">
    <source>
        <dbReference type="ARBA" id="ARBA00023172"/>
    </source>
</evidence>